<dbReference type="Proteomes" id="UP000004277">
    <property type="component" value="Unassembled WGS sequence"/>
</dbReference>
<keyword evidence="1" id="KW-0067">ATP-binding</keyword>
<gene>
    <name evidence="1" type="ORF">MW7_016775</name>
</gene>
<dbReference type="EMBL" id="AKCV02000026">
    <property type="protein sequence ID" value="TMS56729.1"/>
    <property type="molecule type" value="Genomic_DNA"/>
</dbReference>
<keyword evidence="1" id="KW-0547">Nucleotide-binding</keyword>
<accession>A0ACD3SKI6</accession>
<evidence type="ECO:0000313" key="2">
    <source>
        <dbReference type="Proteomes" id="UP000004277"/>
    </source>
</evidence>
<sequence length="273" mass="28888">MKPRQADSLPVSPSATLRLDALRLAIGARTLLAPLTLDIVPGTLWCVVGPNGAGKSTLLSTLAGLRPAQGGHVRLAGEDVHAMAPAALARQRAFLPQTLHDTFSMPVRDAVLIGRHPHQSGWGWEQAEDAAIVDAALAALALDSLASRDIRTLSGGERQRVALAATLVQQAPLMLLDEPVAHLDLHHQIAVLDLLRRQAREHRKTIVLTIHDVNLARAYGSDALLLPGDGTVLHGPAQAVLTAEHCSRALRTPMITVSEGGHSALVAVPGRLP</sequence>
<keyword evidence="2" id="KW-1185">Reference proteome</keyword>
<evidence type="ECO:0000313" key="1">
    <source>
        <dbReference type="EMBL" id="TMS56729.1"/>
    </source>
</evidence>
<reference evidence="1" key="1">
    <citation type="submission" date="2019-05" db="EMBL/GenBank/DDBJ databases">
        <title>Revised genome assembly of Burkholderiaceae (previously Ralstonia) sp. PBA.</title>
        <authorList>
            <person name="Gan H.M."/>
        </authorList>
    </citation>
    <scope>NUCLEOTIDE SEQUENCE</scope>
    <source>
        <strain evidence="1">PBA</strain>
    </source>
</reference>
<proteinExistence type="predicted"/>
<comment type="caution">
    <text evidence="1">The sequence shown here is derived from an EMBL/GenBank/DDBJ whole genome shotgun (WGS) entry which is preliminary data.</text>
</comment>
<protein>
    <submittedName>
        <fullName evidence="1">ABC transporter ATP-binding protein</fullName>
    </submittedName>
</protein>
<organism evidence="1 2">
    <name type="scientific">Imbroritus primus</name>
    <dbReference type="NCBI Taxonomy" id="3058603"/>
    <lineage>
        <taxon>Bacteria</taxon>
        <taxon>Pseudomonadati</taxon>
        <taxon>Pseudomonadota</taxon>
        <taxon>Betaproteobacteria</taxon>
        <taxon>Burkholderiales</taxon>
        <taxon>Burkholderiaceae</taxon>
        <taxon>Imbroritus</taxon>
    </lineage>
</organism>
<name>A0ACD3SKI6_9BURK</name>